<dbReference type="Gene3D" id="1.10.238.10">
    <property type="entry name" value="EF-hand"/>
    <property type="match status" value="3"/>
</dbReference>
<dbReference type="GO" id="GO:0016460">
    <property type="term" value="C:myosin II complex"/>
    <property type="evidence" value="ECO:0007669"/>
    <property type="project" value="TreeGrafter"/>
</dbReference>
<feature type="domain" description="EF-hand" evidence="5">
    <location>
        <begin position="81"/>
        <end position="116"/>
    </location>
</feature>
<dbReference type="PANTHER" id="PTHR23048">
    <property type="entry name" value="MYOSIN LIGHT CHAIN 1, 3"/>
    <property type="match status" value="1"/>
</dbReference>
<evidence type="ECO:0000313" key="6">
    <source>
        <dbReference type="EMBL" id="KAK4763357.1"/>
    </source>
</evidence>
<dbReference type="AlphaFoldDB" id="A0AAN7KGS7"/>
<comment type="caution">
    <text evidence="6">The sequence shown here is derived from an EMBL/GenBank/DDBJ whole genome shotgun (WGS) entry which is preliminary data.</text>
</comment>
<dbReference type="PROSITE" id="PS00018">
    <property type="entry name" value="EF_HAND_1"/>
    <property type="match status" value="4"/>
</dbReference>
<dbReference type="InterPro" id="IPR050230">
    <property type="entry name" value="CALM/Myosin/TropC-like"/>
</dbReference>
<keyword evidence="4" id="KW-0106">Calcium</keyword>
<reference evidence="6 7" key="1">
    <citation type="journal article" date="2023" name="Hortic Res">
        <title>Pangenome of water caltrop reveals structural variations and asymmetric subgenome divergence after allopolyploidization.</title>
        <authorList>
            <person name="Zhang X."/>
            <person name="Chen Y."/>
            <person name="Wang L."/>
            <person name="Yuan Y."/>
            <person name="Fang M."/>
            <person name="Shi L."/>
            <person name="Lu R."/>
            <person name="Comes H.P."/>
            <person name="Ma Y."/>
            <person name="Chen Y."/>
            <person name="Huang G."/>
            <person name="Zhou Y."/>
            <person name="Zheng Z."/>
            <person name="Qiu Y."/>
        </authorList>
    </citation>
    <scope>NUCLEOTIDE SEQUENCE [LARGE SCALE GENOMIC DNA]</scope>
    <source>
        <strain evidence="6">F231</strain>
    </source>
</reference>
<gene>
    <name evidence="6" type="ORF">SAY86_009125</name>
</gene>
<dbReference type="FunFam" id="1.10.238.10:FF:000042">
    <property type="entry name" value="Calmodulin"/>
    <property type="match status" value="1"/>
</dbReference>
<accession>A0AAN7KGS7</accession>
<keyword evidence="7" id="KW-1185">Reference proteome</keyword>
<dbReference type="SUPFAM" id="SSF47473">
    <property type="entry name" value="EF-hand"/>
    <property type="match status" value="1"/>
</dbReference>
<dbReference type="PROSITE" id="PS50222">
    <property type="entry name" value="EF_HAND_2"/>
    <property type="match status" value="4"/>
</dbReference>
<evidence type="ECO:0000256" key="3">
    <source>
        <dbReference type="ARBA" id="ARBA00022737"/>
    </source>
</evidence>
<dbReference type="InterPro" id="IPR018247">
    <property type="entry name" value="EF_Hand_1_Ca_BS"/>
</dbReference>
<evidence type="ECO:0000256" key="2">
    <source>
        <dbReference type="ARBA" id="ARBA00022723"/>
    </source>
</evidence>
<dbReference type="InterPro" id="IPR002048">
    <property type="entry name" value="EF_hand_dom"/>
</dbReference>
<sequence>MADQLTDDQISEFKEAFSLFDKDGDGCITTKELGTVMRSLGQNPTEAELQDMINEVDADGNGTIDFPEFLNLMARKMKDTDSEEELKEAFRVFDKDQNGFISAAELRHVMTNLGEKLTDEEVDEMIREADVDGDGQINYEEFVKVMMAKRCLGGVAGAPVSLNGMATGNFVLAWCWLCDATWNAGWISESSHGWLGKCIGASTRWTPLHGAALGKGYRSCTCYL</sequence>
<dbReference type="InterPro" id="IPR011992">
    <property type="entry name" value="EF-hand-dom_pair"/>
</dbReference>
<protein>
    <recommendedName>
        <fullName evidence="5">EF-hand domain-containing protein</fullName>
    </recommendedName>
</protein>
<comment type="similarity">
    <text evidence="1">Belongs to the calmodulin family.</text>
</comment>
<feature type="domain" description="EF-hand" evidence="5">
    <location>
        <begin position="117"/>
        <end position="152"/>
    </location>
</feature>
<evidence type="ECO:0000256" key="1">
    <source>
        <dbReference type="ARBA" id="ARBA00009763"/>
    </source>
</evidence>
<evidence type="ECO:0000259" key="5">
    <source>
        <dbReference type="PROSITE" id="PS50222"/>
    </source>
</evidence>
<name>A0AAN7KGS7_TRANT</name>
<dbReference type="GO" id="GO:0005509">
    <property type="term" value="F:calcium ion binding"/>
    <property type="evidence" value="ECO:0007669"/>
    <property type="project" value="InterPro"/>
</dbReference>
<feature type="domain" description="EF-hand" evidence="5">
    <location>
        <begin position="44"/>
        <end position="79"/>
    </location>
</feature>
<organism evidence="6 7">
    <name type="scientific">Trapa natans</name>
    <name type="common">Water chestnut</name>
    <dbReference type="NCBI Taxonomy" id="22666"/>
    <lineage>
        <taxon>Eukaryota</taxon>
        <taxon>Viridiplantae</taxon>
        <taxon>Streptophyta</taxon>
        <taxon>Embryophyta</taxon>
        <taxon>Tracheophyta</taxon>
        <taxon>Spermatophyta</taxon>
        <taxon>Magnoliopsida</taxon>
        <taxon>eudicotyledons</taxon>
        <taxon>Gunneridae</taxon>
        <taxon>Pentapetalae</taxon>
        <taxon>rosids</taxon>
        <taxon>malvids</taxon>
        <taxon>Myrtales</taxon>
        <taxon>Lythraceae</taxon>
        <taxon>Trapa</taxon>
    </lineage>
</organism>
<evidence type="ECO:0000313" key="7">
    <source>
        <dbReference type="Proteomes" id="UP001346149"/>
    </source>
</evidence>
<keyword evidence="3" id="KW-0677">Repeat</keyword>
<feature type="domain" description="EF-hand" evidence="5">
    <location>
        <begin position="8"/>
        <end position="43"/>
    </location>
</feature>
<proteinExistence type="inferred from homology"/>
<dbReference type="Proteomes" id="UP001346149">
    <property type="component" value="Unassembled WGS sequence"/>
</dbReference>
<dbReference type="CDD" id="cd00051">
    <property type="entry name" value="EFh"/>
    <property type="match status" value="2"/>
</dbReference>
<keyword evidence="2" id="KW-0479">Metal-binding</keyword>
<dbReference type="SMART" id="SM00054">
    <property type="entry name" value="EFh"/>
    <property type="match status" value="4"/>
</dbReference>
<dbReference type="PANTHER" id="PTHR23048:SF53">
    <property type="entry name" value="CALMODULIN"/>
    <property type="match status" value="1"/>
</dbReference>
<dbReference type="EMBL" id="JAXQNO010000024">
    <property type="protein sequence ID" value="KAK4763357.1"/>
    <property type="molecule type" value="Genomic_DNA"/>
</dbReference>
<dbReference type="FunFam" id="1.10.238.10:FF:000034">
    <property type="entry name" value="Calmodulin"/>
    <property type="match status" value="1"/>
</dbReference>
<dbReference type="Pfam" id="PF13499">
    <property type="entry name" value="EF-hand_7"/>
    <property type="match status" value="2"/>
</dbReference>
<evidence type="ECO:0000256" key="4">
    <source>
        <dbReference type="ARBA" id="ARBA00022837"/>
    </source>
</evidence>